<feature type="compositionally biased region" description="Polar residues" evidence="1">
    <location>
        <begin position="30"/>
        <end position="42"/>
    </location>
</feature>
<feature type="compositionally biased region" description="Basic and acidic residues" evidence="1">
    <location>
        <begin position="77"/>
        <end position="89"/>
    </location>
</feature>
<feature type="compositionally biased region" description="Basic residues" evidence="1">
    <location>
        <begin position="17"/>
        <end position="27"/>
    </location>
</feature>
<feature type="compositionally biased region" description="Basic residues" evidence="1">
    <location>
        <begin position="107"/>
        <end position="117"/>
    </location>
</feature>
<sequence>MSFFLRPFQRTLTSSKPSRKSGQRRRASCSDANNVPPSSDTLDASDVFLNEDEDTTLTYDASSSSVDVMISNSSKSRKQEGKTKNDKQQQQHNKKPSNRRASVGSGGRKKRDHRRKTTTSTAMVEQKFLSDLNELAEIEEFVKKMSASSKGEKLLQEHLKSRPSTVGGNA</sequence>
<reference evidence="2" key="1">
    <citation type="submission" date="2020-06" db="EMBL/GenBank/DDBJ databases">
        <authorList>
            <consortium name="Plant Systems Biology data submission"/>
        </authorList>
    </citation>
    <scope>NUCLEOTIDE SEQUENCE</scope>
    <source>
        <strain evidence="2">D6</strain>
    </source>
</reference>
<name>A0A9N8DM76_9STRA</name>
<evidence type="ECO:0000256" key="1">
    <source>
        <dbReference type="SAM" id="MobiDB-lite"/>
    </source>
</evidence>
<keyword evidence="3" id="KW-1185">Reference proteome</keyword>
<accession>A0A9N8DM76</accession>
<feature type="region of interest" description="Disordered" evidence="1">
    <location>
        <begin position="1"/>
        <end position="125"/>
    </location>
</feature>
<proteinExistence type="predicted"/>
<organism evidence="2 3">
    <name type="scientific">Seminavis robusta</name>
    <dbReference type="NCBI Taxonomy" id="568900"/>
    <lineage>
        <taxon>Eukaryota</taxon>
        <taxon>Sar</taxon>
        <taxon>Stramenopiles</taxon>
        <taxon>Ochrophyta</taxon>
        <taxon>Bacillariophyta</taxon>
        <taxon>Bacillariophyceae</taxon>
        <taxon>Bacillariophycidae</taxon>
        <taxon>Naviculales</taxon>
        <taxon>Naviculaceae</taxon>
        <taxon>Seminavis</taxon>
    </lineage>
</organism>
<protein>
    <submittedName>
        <fullName evidence="2">Uncharacterized protein</fullName>
    </submittedName>
</protein>
<feature type="compositionally biased region" description="Low complexity" evidence="1">
    <location>
        <begin position="62"/>
        <end position="74"/>
    </location>
</feature>
<dbReference type="Proteomes" id="UP001153069">
    <property type="component" value="Unassembled WGS sequence"/>
</dbReference>
<evidence type="ECO:0000313" key="2">
    <source>
        <dbReference type="EMBL" id="CAB9505637.1"/>
    </source>
</evidence>
<feature type="region of interest" description="Disordered" evidence="1">
    <location>
        <begin position="145"/>
        <end position="170"/>
    </location>
</feature>
<feature type="compositionally biased region" description="Basic and acidic residues" evidence="1">
    <location>
        <begin position="150"/>
        <end position="160"/>
    </location>
</feature>
<evidence type="ECO:0000313" key="3">
    <source>
        <dbReference type="Proteomes" id="UP001153069"/>
    </source>
</evidence>
<comment type="caution">
    <text evidence="2">The sequence shown here is derived from an EMBL/GenBank/DDBJ whole genome shotgun (WGS) entry which is preliminary data.</text>
</comment>
<gene>
    <name evidence="2" type="ORF">SEMRO_238_G095530.1</name>
</gene>
<dbReference type="AlphaFoldDB" id="A0A9N8DM76"/>
<dbReference type="EMBL" id="CAICTM010000237">
    <property type="protein sequence ID" value="CAB9505637.1"/>
    <property type="molecule type" value="Genomic_DNA"/>
</dbReference>